<evidence type="ECO:0008006" key="4">
    <source>
        <dbReference type="Google" id="ProtNLM"/>
    </source>
</evidence>
<keyword evidence="3" id="KW-1185">Reference proteome</keyword>
<dbReference type="Proteomes" id="UP001626550">
    <property type="component" value="Unassembled WGS sequence"/>
</dbReference>
<feature type="region of interest" description="Disordered" evidence="1">
    <location>
        <begin position="709"/>
        <end position="732"/>
    </location>
</feature>
<evidence type="ECO:0000313" key="2">
    <source>
        <dbReference type="EMBL" id="KAL3315180.1"/>
    </source>
</evidence>
<evidence type="ECO:0000256" key="1">
    <source>
        <dbReference type="SAM" id="MobiDB-lite"/>
    </source>
</evidence>
<evidence type="ECO:0000313" key="3">
    <source>
        <dbReference type="Proteomes" id="UP001626550"/>
    </source>
</evidence>
<proteinExistence type="predicted"/>
<comment type="caution">
    <text evidence="2">The sequence shown here is derived from an EMBL/GenBank/DDBJ whole genome shotgun (WGS) entry which is preliminary data.</text>
</comment>
<name>A0ABD2Q6H0_9PLAT</name>
<dbReference type="AlphaFoldDB" id="A0ABD2Q6H0"/>
<dbReference type="EMBL" id="JBJKFK010000807">
    <property type="protein sequence ID" value="KAL3315180.1"/>
    <property type="molecule type" value="Genomic_DNA"/>
</dbReference>
<organism evidence="2 3">
    <name type="scientific">Cichlidogyrus casuarinus</name>
    <dbReference type="NCBI Taxonomy" id="1844966"/>
    <lineage>
        <taxon>Eukaryota</taxon>
        <taxon>Metazoa</taxon>
        <taxon>Spiralia</taxon>
        <taxon>Lophotrochozoa</taxon>
        <taxon>Platyhelminthes</taxon>
        <taxon>Monogenea</taxon>
        <taxon>Monopisthocotylea</taxon>
        <taxon>Dactylogyridea</taxon>
        <taxon>Ancyrocephalidae</taxon>
        <taxon>Cichlidogyrus</taxon>
    </lineage>
</organism>
<dbReference type="PANTHER" id="PTHR21575:SF12">
    <property type="entry name" value="PROTEIN HID1"/>
    <property type="match status" value="1"/>
</dbReference>
<reference evidence="2 3" key="1">
    <citation type="submission" date="2024-11" db="EMBL/GenBank/DDBJ databases">
        <title>Adaptive evolution of stress response genes in parasites aligns with host niche diversity.</title>
        <authorList>
            <person name="Hahn C."/>
            <person name="Resl P."/>
        </authorList>
    </citation>
    <scope>NUCLEOTIDE SEQUENCE [LARGE SCALE GENOMIC DNA]</scope>
    <source>
        <strain evidence="2">EGGRZ-B1_66</strain>
        <tissue evidence="2">Body</tissue>
    </source>
</reference>
<gene>
    <name evidence="2" type="ORF">Ciccas_006186</name>
</gene>
<dbReference type="Pfam" id="PF12722">
    <property type="entry name" value="Hid1"/>
    <property type="match status" value="1"/>
</dbReference>
<protein>
    <recommendedName>
        <fullName evidence="4">Protein HID1</fullName>
    </recommendedName>
</protein>
<feature type="compositionally biased region" description="Basic residues" evidence="1">
    <location>
        <begin position="720"/>
        <end position="732"/>
    </location>
</feature>
<feature type="region of interest" description="Disordered" evidence="1">
    <location>
        <begin position="621"/>
        <end position="677"/>
    </location>
</feature>
<sequence length="870" mass="99132">MGGDNSKLNFRNTVVKLTSRTQPVDATDNEFWNQFWDDCNTKMHDIFVLIPASEIRALRVESPSNLATLCYKLVEKISQVAESSIMTPKDQQSVVLNCIRLLTRILPYIFEDPDWRSFFWSLPNEKSSNDSSFNIPLAQTLLAALCHANSDEIQMVDSCEHIWQAGVGFAQNQSANTFHDSNRGEILKLLLTCFSETMYLDQDEAQNHENLWIKYFTSSENRHALPLFASLLNILCAYDPVGFGLPYNHLVFNDPREPLVEAAAQILCVVLEPENTFPRTRNVSVDSESSLPGGSFGDNLFVNYMSRIHRDEDFAFILSGMSRLLNNPLIQTYLPGSTKKVQIHQELLILFWRMCDVNKKFMYHVLKSAHILDILVPVLYHLNNARSDQTRLGLVHVCVFILLLLSGERNFGVRLNKSYLNRVPMDLTVFTGTHADLLIIVFHKVITTGHQRLQPLFECLMTILVNISPYLKTLSMVSSTKLVHLIEAFSQTWFLYAAPNNHQLVFFLLEIFNNIIQYQFDGNSNLCYTLIRKRHIFYHLANLPTDMEAIAKATGHKDLNRMNRVQSSTTKNSSPKSVPGMAIQRGQSVEDDSDPLFLKEQHPTITRDDQTSNKLHATLSEMPTVQSMTNTDAATESATQQMADNEHLVTGTSPTKTKLDSHPDQQDSNSNENSGCTHSGFTAQNKLSNVSSLACFQFVEEAGNTEMKAENKNSCDQSHNSRKNSHSLSKVHKQSSLNDNVKFGPWYPTAEWVLSWKSRLPLQTIIRMLQVLVPQVEQICINRSLTDESEIIKFLQNGTLVGLLPVPHPILIRKYQPNAGTFIWFRNYMWGVIYLRQVLNFTLNDFSSCRNVDPPIWFDTNVKLFEIQRF</sequence>
<dbReference type="InterPro" id="IPR026705">
    <property type="entry name" value="Hid-1/Ecm30"/>
</dbReference>
<feature type="compositionally biased region" description="Polar residues" evidence="1">
    <location>
        <begin position="666"/>
        <end position="677"/>
    </location>
</feature>
<feature type="compositionally biased region" description="Polar residues" evidence="1">
    <location>
        <begin position="621"/>
        <end position="643"/>
    </location>
</feature>
<dbReference type="PANTHER" id="PTHR21575">
    <property type="entry name" value="PROTEIN HID1"/>
    <property type="match status" value="1"/>
</dbReference>
<accession>A0ABD2Q6H0</accession>